<sequence length="223" mass="24566">MRNYTTALLFLFSVLMGTVLSGPLIGHPVSARQLLPEDPALEAEIAKLRNVTRFSRLPPDTIYNFEHKFINATSGVMETIVLHPTAAEMMSGFDTADLPAHKKRAGEPEFGVVCETSSGSPEAFDVIKAMVTMNWKQRDFCCQYLPFGAKCNTLESHNSAAVGICGPWMRCVPCPNAIDFLLILVDRCRRRFPDGRTLAGGKFNLGAYGVTPPYGGYLLTYHT</sequence>
<dbReference type="OrthoDB" id="5357588at2759"/>
<name>A0A3N4KEE2_9PEZI</name>
<reference evidence="2 3" key="1">
    <citation type="journal article" date="2018" name="Nat. Ecol. Evol.">
        <title>Pezizomycetes genomes reveal the molecular basis of ectomycorrhizal truffle lifestyle.</title>
        <authorList>
            <person name="Murat C."/>
            <person name="Payen T."/>
            <person name="Noel B."/>
            <person name="Kuo A."/>
            <person name="Morin E."/>
            <person name="Chen J."/>
            <person name="Kohler A."/>
            <person name="Krizsan K."/>
            <person name="Balestrini R."/>
            <person name="Da Silva C."/>
            <person name="Montanini B."/>
            <person name="Hainaut M."/>
            <person name="Levati E."/>
            <person name="Barry K.W."/>
            <person name="Belfiori B."/>
            <person name="Cichocki N."/>
            <person name="Clum A."/>
            <person name="Dockter R.B."/>
            <person name="Fauchery L."/>
            <person name="Guy J."/>
            <person name="Iotti M."/>
            <person name="Le Tacon F."/>
            <person name="Lindquist E.A."/>
            <person name="Lipzen A."/>
            <person name="Malagnac F."/>
            <person name="Mello A."/>
            <person name="Molinier V."/>
            <person name="Miyauchi S."/>
            <person name="Poulain J."/>
            <person name="Riccioni C."/>
            <person name="Rubini A."/>
            <person name="Sitrit Y."/>
            <person name="Splivallo R."/>
            <person name="Traeger S."/>
            <person name="Wang M."/>
            <person name="Zifcakova L."/>
            <person name="Wipf D."/>
            <person name="Zambonelli A."/>
            <person name="Paolocci F."/>
            <person name="Nowrousian M."/>
            <person name="Ottonello S."/>
            <person name="Baldrian P."/>
            <person name="Spatafora J.W."/>
            <person name="Henrissat B."/>
            <person name="Nagy L.G."/>
            <person name="Aury J.M."/>
            <person name="Wincker P."/>
            <person name="Grigoriev I.V."/>
            <person name="Bonfante P."/>
            <person name="Martin F.M."/>
        </authorList>
    </citation>
    <scope>NUCLEOTIDE SEQUENCE [LARGE SCALE GENOMIC DNA]</scope>
    <source>
        <strain evidence="2 3">CCBAS932</strain>
    </source>
</reference>
<feature type="signal peptide" evidence="1">
    <location>
        <begin position="1"/>
        <end position="21"/>
    </location>
</feature>
<protein>
    <submittedName>
        <fullName evidence="2">Uncharacterized protein</fullName>
    </submittedName>
</protein>
<dbReference type="EMBL" id="ML119176">
    <property type="protein sequence ID" value="RPB07729.1"/>
    <property type="molecule type" value="Genomic_DNA"/>
</dbReference>
<evidence type="ECO:0000313" key="3">
    <source>
        <dbReference type="Proteomes" id="UP000277580"/>
    </source>
</evidence>
<proteinExistence type="predicted"/>
<organism evidence="2 3">
    <name type="scientific">Morchella conica CCBAS932</name>
    <dbReference type="NCBI Taxonomy" id="1392247"/>
    <lineage>
        <taxon>Eukaryota</taxon>
        <taxon>Fungi</taxon>
        <taxon>Dikarya</taxon>
        <taxon>Ascomycota</taxon>
        <taxon>Pezizomycotina</taxon>
        <taxon>Pezizomycetes</taxon>
        <taxon>Pezizales</taxon>
        <taxon>Morchellaceae</taxon>
        <taxon>Morchella</taxon>
    </lineage>
</organism>
<dbReference type="AlphaFoldDB" id="A0A3N4KEE2"/>
<keyword evidence="3" id="KW-1185">Reference proteome</keyword>
<dbReference type="InParanoid" id="A0A3N4KEE2"/>
<gene>
    <name evidence="2" type="ORF">P167DRAFT_598027</name>
</gene>
<keyword evidence="1" id="KW-0732">Signal</keyword>
<evidence type="ECO:0000313" key="2">
    <source>
        <dbReference type="EMBL" id="RPB07729.1"/>
    </source>
</evidence>
<feature type="chain" id="PRO_5017961790" evidence="1">
    <location>
        <begin position="22"/>
        <end position="223"/>
    </location>
</feature>
<accession>A0A3N4KEE2</accession>
<evidence type="ECO:0000256" key="1">
    <source>
        <dbReference type="SAM" id="SignalP"/>
    </source>
</evidence>
<dbReference type="Proteomes" id="UP000277580">
    <property type="component" value="Unassembled WGS sequence"/>
</dbReference>